<dbReference type="SUPFAM" id="SSF54695">
    <property type="entry name" value="POZ domain"/>
    <property type="match status" value="1"/>
</dbReference>
<evidence type="ECO:0000256" key="1">
    <source>
        <dbReference type="ARBA" id="ARBA00004123"/>
    </source>
</evidence>
<dbReference type="CDD" id="cd18519">
    <property type="entry name" value="BACK_SPOPL"/>
    <property type="match status" value="1"/>
</dbReference>
<dbReference type="PROSITE" id="PS50097">
    <property type="entry name" value="BTB"/>
    <property type="match status" value="1"/>
</dbReference>
<dbReference type="Proteomes" id="UP000557268">
    <property type="component" value="Unassembled WGS sequence"/>
</dbReference>
<name>A0A7K5W8P5_9SYLV</name>
<sequence>MSRVPTPPPPGEMSSGPVAESWCYTQVKVVKFSYMWTINNFSFCREEMGEVLKSSTFSSGPNDKMKWCLRVNPKGLDDESKDYLSLYLLLVSCPKSEVRAKFKFSLLNAKREETKAMESQRAYRFVQGKDWGFKKFIRRDFLLDEANGLLPDDKLTLFCEVSVVQDSVNISGQSNTNTLKVPECRLAEDLGNLWETTRFTDCSFYVGGQEFKAHKSVLAARSPVFNAMFEHEMEESKKVSFTENVTCKYLYLVKEENIEENLNAVFLSPQYALERLKVMCEEALCSNLSVENVADILILADLHSAEQLKAQAIDFINRQCSVLRQLGCKDGKNWNSNQATDIMETAGWKSMIHSHPHLVAEAFRALASAQCPQFGIPRKRLKQS</sequence>
<dbReference type="SMART" id="SM00225">
    <property type="entry name" value="BTB"/>
    <property type="match status" value="1"/>
</dbReference>
<evidence type="ECO:0000259" key="6">
    <source>
        <dbReference type="PROSITE" id="PS50097"/>
    </source>
</evidence>
<dbReference type="PANTHER" id="PTHR24413">
    <property type="entry name" value="SPECKLE-TYPE POZ PROTEIN"/>
    <property type="match status" value="1"/>
</dbReference>
<feature type="domain" description="BTB" evidence="6">
    <location>
        <begin position="200"/>
        <end position="266"/>
    </location>
</feature>
<comment type="subcellular location">
    <subcellularLocation>
        <location evidence="1">Nucleus</location>
    </subcellularLocation>
</comment>
<dbReference type="Pfam" id="PF22486">
    <property type="entry name" value="MATH_2"/>
    <property type="match status" value="1"/>
</dbReference>
<dbReference type="Gene3D" id="6.20.250.50">
    <property type="match status" value="1"/>
</dbReference>
<evidence type="ECO:0000256" key="2">
    <source>
        <dbReference type="ARBA" id="ARBA00004906"/>
    </source>
</evidence>
<keyword evidence="4" id="KW-0833">Ubl conjugation pathway</keyword>
<comment type="caution">
    <text evidence="8">The sequence shown here is derived from an EMBL/GenBank/DDBJ whole genome shotgun (WGS) entry which is preliminary data.</text>
</comment>
<dbReference type="FunFam" id="2.60.210.10:FF:000028">
    <property type="entry name" value="Speckle-type POZ protein-like"/>
    <property type="match status" value="1"/>
</dbReference>
<feature type="non-terminal residue" evidence="8">
    <location>
        <position position="384"/>
    </location>
</feature>
<dbReference type="Gene3D" id="2.60.210.10">
    <property type="entry name" value="Apoptosis, Tumor Necrosis Factor Receptor Associated Protein 2, Chain A"/>
    <property type="match status" value="1"/>
</dbReference>
<dbReference type="PROSITE" id="PS50144">
    <property type="entry name" value="MATH"/>
    <property type="match status" value="1"/>
</dbReference>
<dbReference type="Pfam" id="PF00651">
    <property type="entry name" value="BTB"/>
    <property type="match status" value="1"/>
</dbReference>
<dbReference type="InterPro" id="IPR011333">
    <property type="entry name" value="SKP1/BTB/POZ_sf"/>
</dbReference>
<dbReference type="InterPro" id="IPR008974">
    <property type="entry name" value="TRAF-like"/>
</dbReference>
<evidence type="ECO:0000313" key="8">
    <source>
        <dbReference type="EMBL" id="NWU37603.1"/>
    </source>
</evidence>
<organism evidence="8 9">
    <name type="scientific">Hylia prasina</name>
    <name type="common">green hylia</name>
    <dbReference type="NCBI Taxonomy" id="208073"/>
    <lineage>
        <taxon>Eukaryota</taxon>
        <taxon>Metazoa</taxon>
        <taxon>Chordata</taxon>
        <taxon>Craniata</taxon>
        <taxon>Vertebrata</taxon>
        <taxon>Euteleostomi</taxon>
        <taxon>Archelosauria</taxon>
        <taxon>Archosauria</taxon>
        <taxon>Dinosauria</taxon>
        <taxon>Saurischia</taxon>
        <taxon>Theropoda</taxon>
        <taxon>Coelurosauria</taxon>
        <taxon>Aves</taxon>
        <taxon>Neognathae</taxon>
        <taxon>Neoaves</taxon>
        <taxon>Telluraves</taxon>
        <taxon>Australaves</taxon>
        <taxon>Passeriformes</taxon>
        <taxon>Sylvioidea</taxon>
        <taxon>Sylviidae</taxon>
        <taxon>Acrocephalinae</taxon>
        <taxon>Hylia</taxon>
    </lineage>
</organism>
<proteinExistence type="inferred from homology"/>
<evidence type="ECO:0000256" key="3">
    <source>
        <dbReference type="ARBA" id="ARBA00010846"/>
    </source>
</evidence>
<feature type="non-terminal residue" evidence="8">
    <location>
        <position position="1"/>
    </location>
</feature>
<feature type="domain" description="MATH" evidence="7">
    <location>
        <begin position="31"/>
        <end position="161"/>
    </location>
</feature>
<keyword evidence="5" id="KW-0539">Nucleus</keyword>
<accession>A0A7K5W8P5</accession>
<evidence type="ECO:0000259" key="7">
    <source>
        <dbReference type="PROSITE" id="PS50144"/>
    </source>
</evidence>
<reference evidence="8 9" key="1">
    <citation type="submission" date="2019-09" db="EMBL/GenBank/DDBJ databases">
        <title>Bird 10,000 Genomes (B10K) Project - Family phase.</title>
        <authorList>
            <person name="Zhang G."/>
        </authorList>
    </citation>
    <scope>NUCLEOTIDE SEQUENCE [LARGE SCALE GENOMIC DNA]</scope>
    <source>
        <strain evidence="8">B10K-DU-001-70</strain>
        <tissue evidence="8">Muscle</tissue>
    </source>
</reference>
<dbReference type="InterPro" id="IPR002083">
    <property type="entry name" value="MATH/TRAF_dom"/>
</dbReference>
<comment type="pathway">
    <text evidence="2">Protein modification; protein ubiquitination.</text>
</comment>
<gene>
    <name evidence="8" type="primary">Spopl</name>
    <name evidence="8" type="ORF">HYLPRA_R13538</name>
</gene>
<evidence type="ECO:0000313" key="9">
    <source>
        <dbReference type="Proteomes" id="UP000557268"/>
    </source>
</evidence>
<dbReference type="GO" id="GO:0030163">
    <property type="term" value="P:protein catabolic process"/>
    <property type="evidence" value="ECO:0007669"/>
    <property type="project" value="UniProtKB-ARBA"/>
</dbReference>
<dbReference type="AlphaFoldDB" id="A0A7K5W8P5"/>
<dbReference type="SUPFAM" id="SSF49599">
    <property type="entry name" value="TRAF domain-like"/>
    <property type="match status" value="1"/>
</dbReference>
<protein>
    <submittedName>
        <fullName evidence="8">SPOPL protein</fullName>
    </submittedName>
</protein>
<evidence type="ECO:0000256" key="4">
    <source>
        <dbReference type="ARBA" id="ARBA00022786"/>
    </source>
</evidence>
<keyword evidence="9" id="KW-1185">Reference proteome</keyword>
<dbReference type="InterPro" id="IPR000210">
    <property type="entry name" value="BTB/POZ_dom"/>
</dbReference>
<comment type="similarity">
    <text evidence="3">Belongs to the Tdpoz family.</text>
</comment>
<dbReference type="EMBL" id="VYXD01005996">
    <property type="protein sequence ID" value="NWU37603.1"/>
    <property type="molecule type" value="Genomic_DNA"/>
</dbReference>
<dbReference type="GO" id="GO:0005634">
    <property type="term" value="C:nucleus"/>
    <property type="evidence" value="ECO:0007669"/>
    <property type="project" value="UniProtKB-SubCell"/>
</dbReference>
<dbReference type="Gene3D" id="3.30.710.10">
    <property type="entry name" value="Potassium Channel Kv1.1, Chain A"/>
    <property type="match status" value="1"/>
</dbReference>
<evidence type="ECO:0000256" key="5">
    <source>
        <dbReference type="ARBA" id="ARBA00023242"/>
    </source>
</evidence>
<dbReference type="SMART" id="SM00061">
    <property type="entry name" value="MATH"/>
    <property type="match status" value="1"/>
</dbReference>